<dbReference type="EMBL" id="DSYZ01000085">
    <property type="protein sequence ID" value="HGT82881.1"/>
    <property type="molecule type" value="Genomic_DNA"/>
</dbReference>
<dbReference type="AlphaFoldDB" id="A0A7J3M1X5"/>
<protein>
    <recommendedName>
        <fullName evidence="2">Restriction endonuclease type IV Mrr domain-containing protein</fullName>
    </recommendedName>
</protein>
<dbReference type="Gene3D" id="3.40.1350.10">
    <property type="match status" value="1"/>
</dbReference>
<evidence type="ECO:0000313" key="1">
    <source>
        <dbReference type="EMBL" id="HGT82881.1"/>
    </source>
</evidence>
<reference evidence="1" key="1">
    <citation type="journal article" date="2020" name="mSystems">
        <title>Genome- and Community-Level Interaction Insights into Carbon Utilization and Element Cycling Functions of Hydrothermarchaeota in Hydrothermal Sediment.</title>
        <authorList>
            <person name="Zhou Z."/>
            <person name="Liu Y."/>
            <person name="Xu W."/>
            <person name="Pan J."/>
            <person name="Luo Z.H."/>
            <person name="Li M."/>
        </authorList>
    </citation>
    <scope>NUCLEOTIDE SEQUENCE [LARGE SCALE GENOMIC DNA]</scope>
    <source>
        <strain evidence="1">SpSt-587</strain>
    </source>
</reference>
<gene>
    <name evidence="1" type="ORF">ENT52_04060</name>
</gene>
<sequence length="131" mass="15698">MWSWQEFEEQVRRLCEEHGFKTLFRHFFKDELGRAEIDVVAERGMIILCMDAKLYSGHRYRVSQIKREAKKHVERCKRFSKIKGKKAIPVLISFIDDAIYFHEGCIIVPFESLNTFLAEIYYYLAEFGYFP</sequence>
<dbReference type="GO" id="GO:0003676">
    <property type="term" value="F:nucleic acid binding"/>
    <property type="evidence" value="ECO:0007669"/>
    <property type="project" value="InterPro"/>
</dbReference>
<organism evidence="1">
    <name type="scientific">Archaeoglobus fulgidus</name>
    <dbReference type="NCBI Taxonomy" id="2234"/>
    <lineage>
        <taxon>Archaea</taxon>
        <taxon>Methanobacteriati</taxon>
        <taxon>Methanobacteriota</taxon>
        <taxon>Archaeoglobi</taxon>
        <taxon>Archaeoglobales</taxon>
        <taxon>Archaeoglobaceae</taxon>
        <taxon>Archaeoglobus</taxon>
    </lineage>
</organism>
<dbReference type="InterPro" id="IPR011335">
    <property type="entry name" value="Restrct_endonuc-II-like"/>
</dbReference>
<dbReference type="InterPro" id="IPR011856">
    <property type="entry name" value="tRNA_endonuc-like_dom_sf"/>
</dbReference>
<comment type="caution">
    <text evidence="1">The sequence shown here is derived from an EMBL/GenBank/DDBJ whole genome shotgun (WGS) entry which is preliminary data.</text>
</comment>
<dbReference type="SUPFAM" id="SSF52980">
    <property type="entry name" value="Restriction endonuclease-like"/>
    <property type="match status" value="1"/>
</dbReference>
<proteinExistence type="predicted"/>
<accession>A0A7J3M1X5</accession>
<evidence type="ECO:0008006" key="2">
    <source>
        <dbReference type="Google" id="ProtNLM"/>
    </source>
</evidence>
<name>A0A7J3M1X5_ARCFL</name>